<dbReference type="InterPro" id="IPR007460">
    <property type="entry name" value="BrnT_toxin"/>
</dbReference>
<dbReference type="EMBL" id="MGHU01000015">
    <property type="protein sequence ID" value="OGM77609.1"/>
    <property type="molecule type" value="Genomic_DNA"/>
</dbReference>
<organism evidence="2 3">
    <name type="scientific">Candidatus Woesebacteria bacterium RIFOXYA1_FULL_43_9</name>
    <dbReference type="NCBI Taxonomy" id="1802534"/>
    <lineage>
        <taxon>Bacteria</taxon>
        <taxon>Candidatus Woeseibacteriota</taxon>
    </lineage>
</organism>
<dbReference type="Gene3D" id="3.10.450.530">
    <property type="entry name" value="Ribonuclease toxin, BrnT, of type II toxin-antitoxin system"/>
    <property type="match status" value="1"/>
</dbReference>
<dbReference type="InterPro" id="IPR038573">
    <property type="entry name" value="BrnT_sf"/>
</dbReference>
<gene>
    <name evidence="2" type="ORF">A2188_02985</name>
</gene>
<evidence type="ECO:0000256" key="1">
    <source>
        <dbReference type="SAM" id="Phobius"/>
    </source>
</evidence>
<evidence type="ECO:0008006" key="4">
    <source>
        <dbReference type="Google" id="ProtNLM"/>
    </source>
</evidence>
<dbReference type="AlphaFoldDB" id="A0A1F8CP30"/>
<proteinExistence type="predicted"/>
<name>A0A1F8CP30_9BACT</name>
<accession>A0A1F8CP30</accession>
<keyword evidence="1" id="KW-1133">Transmembrane helix</keyword>
<keyword evidence="1" id="KW-0812">Transmembrane</keyword>
<protein>
    <recommendedName>
        <fullName evidence="4">Toxin</fullName>
    </recommendedName>
</protein>
<sequence>MLSRTKGGIGEFEWDTGNLDKSYLKHGISPKEAEEIFVNEGSLVLPDLKHSQKEDRFIIVGQNFVGVYIFVVFTVINNRVRIISARKMHRKEVKKYVQVKKNSQI</sequence>
<evidence type="ECO:0000313" key="3">
    <source>
        <dbReference type="Proteomes" id="UP000179241"/>
    </source>
</evidence>
<comment type="caution">
    <text evidence="2">The sequence shown here is derived from an EMBL/GenBank/DDBJ whole genome shotgun (WGS) entry which is preliminary data.</text>
</comment>
<feature type="transmembrane region" description="Helical" evidence="1">
    <location>
        <begin position="57"/>
        <end position="80"/>
    </location>
</feature>
<reference evidence="2 3" key="1">
    <citation type="journal article" date="2016" name="Nat. Commun.">
        <title>Thousands of microbial genomes shed light on interconnected biogeochemical processes in an aquifer system.</title>
        <authorList>
            <person name="Anantharaman K."/>
            <person name="Brown C.T."/>
            <person name="Hug L.A."/>
            <person name="Sharon I."/>
            <person name="Castelle C.J."/>
            <person name="Probst A.J."/>
            <person name="Thomas B.C."/>
            <person name="Singh A."/>
            <person name="Wilkins M.J."/>
            <person name="Karaoz U."/>
            <person name="Brodie E.L."/>
            <person name="Williams K.H."/>
            <person name="Hubbard S.S."/>
            <person name="Banfield J.F."/>
        </authorList>
    </citation>
    <scope>NUCLEOTIDE SEQUENCE [LARGE SCALE GENOMIC DNA]</scope>
</reference>
<dbReference type="Pfam" id="PF04365">
    <property type="entry name" value="BrnT_toxin"/>
    <property type="match status" value="1"/>
</dbReference>
<keyword evidence="1" id="KW-0472">Membrane</keyword>
<evidence type="ECO:0000313" key="2">
    <source>
        <dbReference type="EMBL" id="OGM77609.1"/>
    </source>
</evidence>
<dbReference type="Proteomes" id="UP000179241">
    <property type="component" value="Unassembled WGS sequence"/>
</dbReference>